<evidence type="ECO:0000313" key="8">
    <source>
        <dbReference type="Ensembl" id="ENSSFOP00015048056.1"/>
    </source>
</evidence>
<dbReference type="Pfam" id="PF06473">
    <property type="entry name" value="FGF-BP1"/>
    <property type="match status" value="2"/>
</dbReference>
<name>A0A8C9T7Z9_SCLFO</name>
<dbReference type="Proteomes" id="UP000694397">
    <property type="component" value="Chromosome 16"/>
</dbReference>
<reference evidence="8 9" key="1">
    <citation type="submission" date="2019-04" db="EMBL/GenBank/DDBJ databases">
        <authorList>
            <consortium name="Wellcome Sanger Institute Data Sharing"/>
        </authorList>
    </citation>
    <scope>NUCLEOTIDE SEQUENCE [LARGE SCALE GENOMIC DNA]</scope>
</reference>
<dbReference type="AlphaFoldDB" id="A0A8C9T7Z9"/>
<proteinExistence type="inferred from homology"/>
<keyword evidence="4" id="KW-0732">Signal</keyword>
<keyword evidence="3" id="KW-0964">Secreted</keyword>
<evidence type="ECO:0000256" key="6">
    <source>
        <dbReference type="ARBA" id="ARBA00023183"/>
    </source>
</evidence>
<dbReference type="GO" id="GO:0007267">
    <property type="term" value="P:cell-cell signaling"/>
    <property type="evidence" value="ECO:0007669"/>
    <property type="project" value="TreeGrafter"/>
</dbReference>
<dbReference type="OrthoDB" id="8875908at2759"/>
<evidence type="ECO:0000256" key="4">
    <source>
        <dbReference type="ARBA" id="ARBA00022729"/>
    </source>
</evidence>
<dbReference type="PANTHER" id="PTHR15258:SF2">
    <property type="entry name" value="FIBROBLAST GROWTH FACTOR-BINDING PROTEIN 1"/>
    <property type="match status" value="1"/>
</dbReference>
<dbReference type="PANTHER" id="PTHR15258">
    <property type="entry name" value="FGF BINDING PROTEIN-RELATED"/>
    <property type="match status" value="1"/>
</dbReference>
<reference evidence="8" key="2">
    <citation type="submission" date="2025-08" db="UniProtKB">
        <authorList>
            <consortium name="Ensembl"/>
        </authorList>
    </citation>
    <scope>IDENTIFICATION</scope>
</reference>
<feature type="region of interest" description="Disordered" evidence="7">
    <location>
        <begin position="294"/>
        <end position="319"/>
    </location>
</feature>
<dbReference type="Ensembl" id="ENSSFOT00015059216.1">
    <property type="protein sequence ID" value="ENSSFOP00015048056.1"/>
    <property type="gene ID" value="ENSSFOG00015025553.1"/>
</dbReference>
<evidence type="ECO:0000256" key="7">
    <source>
        <dbReference type="SAM" id="MobiDB-lite"/>
    </source>
</evidence>
<evidence type="ECO:0000313" key="9">
    <source>
        <dbReference type="Proteomes" id="UP000694397"/>
    </source>
</evidence>
<protein>
    <submittedName>
        <fullName evidence="8">Fibroblast growth factor binding protein 1b</fullName>
    </submittedName>
</protein>
<evidence type="ECO:0000256" key="5">
    <source>
        <dbReference type="ARBA" id="ARBA00023157"/>
    </source>
</evidence>
<dbReference type="GO" id="GO:0019838">
    <property type="term" value="F:growth factor binding"/>
    <property type="evidence" value="ECO:0007669"/>
    <property type="project" value="UniProtKB-KW"/>
</dbReference>
<feature type="region of interest" description="Disordered" evidence="7">
    <location>
        <begin position="141"/>
        <end position="199"/>
    </location>
</feature>
<evidence type="ECO:0000256" key="3">
    <source>
        <dbReference type="ARBA" id="ARBA00022525"/>
    </source>
</evidence>
<comment type="similarity">
    <text evidence="2">Belongs to the fibroblast growth factor-binding protein family.</text>
</comment>
<organism evidence="8 9">
    <name type="scientific">Scleropages formosus</name>
    <name type="common">Asian bonytongue</name>
    <name type="synonym">Osteoglossum formosum</name>
    <dbReference type="NCBI Taxonomy" id="113540"/>
    <lineage>
        <taxon>Eukaryota</taxon>
        <taxon>Metazoa</taxon>
        <taxon>Chordata</taxon>
        <taxon>Craniata</taxon>
        <taxon>Vertebrata</taxon>
        <taxon>Euteleostomi</taxon>
        <taxon>Actinopterygii</taxon>
        <taxon>Neopterygii</taxon>
        <taxon>Teleostei</taxon>
        <taxon>Osteoglossocephala</taxon>
        <taxon>Osteoglossomorpha</taxon>
        <taxon>Osteoglossiformes</taxon>
        <taxon>Osteoglossidae</taxon>
        <taxon>Scleropages</taxon>
    </lineage>
</organism>
<keyword evidence="5" id="KW-1015">Disulfide bond</keyword>
<evidence type="ECO:0000256" key="1">
    <source>
        <dbReference type="ARBA" id="ARBA00004613"/>
    </source>
</evidence>
<keyword evidence="6" id="KW-0340">Growth factor binding</keyword>
<dbReference type="InterPro" id="IPR010510">
    <property type="entry name" value="FGF1-bd"/>
</dbReference>
<gene>
    <name evidence="8" type="primary">LOC108924443</name>
</gene>
<sequence>MSLGVGVLRNHIWNHFIRRACGIKSARVRHTGPLAFPPADSREERARARAHAARPRRELLCCKSVHVAGGGRVTGRINTKHEGLQACVIASIPAQHVDYNNRRSRGRRPRDTIITMSMLKNVALFLLLSCIAQHVLAAQSERGAGRKGGRAKAEGRGKGGANRDAPPEKPPGEKPPGEKSPGASPRADKAQKSRGANEVFKGKFSTNDKTQCTWAASGKVAITLGVTCRNGGLEFACEYTAKPSVCPQYAANSKAYWKQISRALKKQKKLCQDANALIKSGVCKRAKKDAHFRLNQGTSTSAPPPGPTTSAQGGKSCKDSVDHKKMAEEQCGSSWSSLCTFLFSMIQSDDC</sequence>
<keyword evidence="9" id="KW-1185">Reference proteome</keyword>
<dbReference type="GO" id="GO:0005576">
    <property type="term" value="C:extracellular region"/>
    <property type="evidence" value="ECO:0007669"/>
    <property type="project" value="UniProtKB-SubCell"/>
</dbReference>
<reference evidence="8" key="3">
    <citation type="submission" date="2025-09" db="UniProtKB">
        <authorList>
            <consortium name="Ensembl"/>
        </authorList>
    </citation>
    <scope>IDENTIFICATION</scope>
</reference>
<feature type="compositionally biased region" description="Basic and acidic residues" evidence="7">
    <location>
        <begin position="165"/>
        <end position="177"/>
    </location>
</feature>
<dbReference type="GeneTree" id="ENSGT00940000154372"/>
<comment type="subcellular location">
    <subcellularLocation>
        <location evidence="1">Secreted</location>
    </subcellularLocation>
</comment>
<evidence type="ECO:0000256" key="2">
    <source>
        <dbReference type="ARBA" id="ARBA00008326"/>
    </source>
</evidence>
<accession>A0A8C9T7Z9</accession>